<organism evidence="1 2">
    <name type="scientific">Rozella allomycis (strain CSF55)</name>
    <dbReference type="NCBI Taxonomy" id="988480"/>
    <lineage>
        <taxon>Eukaryota</taxon>
        <taxon>Fungi</taxon>
        <taxon>Fungi incertae sedis</taxon>
        <taxon>Cryptomycota</taxon>
        <taxon>Cryptomycota incertae sedis</taxon>
        <taxon>Rozella</taxon>
    </lineage>
</organism>
<dbReference type="HOGENOM" id="CLU_037484_4_0_1"/>
<keyword evidence="2" id="KW-1185">Reference proteome</keyword>
<dbReference type="PANTHER" id="PTHR40866">
    <property type="entry name" value="BED-TYPE DOMAIN-CONTAINING PROTEIN"/>
    <property type="match status" value="1"/>
</dbReference>
<evidence type="ECO:0000313" key="2">
    <source>
        <dbReference type="Proteomes" id="UP000030755"/>
    </source>
</evidence>
<dbReference type="PANTHER" id="PTHR40866:SF1">
    <property type="entry name" value="BED-TYPE DOMAIN-CONTAINING PROTEIN"/>
    <property type="match status" value="1"/>
</dbReference>
<dbReference type="Proteomes" id="UP000030755">
    <property type="component" value="Unassembled WGS sequence"/>
</dbReference>
<sequence length="140" mass="16459">MGEDRWKCRFCLSERKQVKNKRYANLVQHIEKEHPNWKEEIKIPSSTEKERNVFGWLDLLTGKSTLPYTSCEDPLFLQYSRLKKMDSDTFLQYAHLLVASVEEKIKTSVEEKISKELPDKGGLMFDQWTDSGNHYVGLFP</sequence>
<reference evidence="1 2" key="1">
    <citation type="journal article" date="2013" name="Curr. Biol.">
        <title>Shared signatures of parasitism and phylogenomics unite Cryptomycota and microsporidia.</title>
        <authorList>
            <person name="James T.Y."/>
            <person name="Pelin A."/>
            <person name="Bonen L."/>
            <person name="Ahrendt S."/>
            <person name="Sain D."/>
            <person name="Corradi N."/>
            <person name="Stajich J.E."/>
        </authorList>
    </citation>
    <scope>NUCLEOTIDE SEQUENCE [LARGE SCALE GENOMIC DNA]</scope>
    <source>
        <strain evidence="1 2">CSF55</strain>
    </source>
</reference>
<proteinExistence type="predicted"/>
<accession>A0A075AW41</accession>
<dbReference type="OrthoDB" id="104687at2759"/>
<gene>
    <name evidence="1" type="ORF">O9G_002845</name>
</gene>
<protein>
    <recommendedName>
        <fullName evidence="3">BED-type domain-containing protein</fullName>
    </recommendedName>
</protein>
<evidence type="ECO:0008006" key="3">
    <source>
        <dbReference type="Google" id="ProtNLM"/>
    </source>
</evidence>
<dbReference type="AlphaFoldDB" id="A0A075AW41"/>
<dbReference type="EMBL" id="KE561096">
    <property type="protein sequence ID" value="EPZ32927.1"/>
    <property type="molecule type" value="Genomic_DNA"/>
</dbReference>
<evidence type="ECO:0000313" key="1">
    <source>
        <dbReference type="EMBL" id="EPZ32927.1"/>
    </source>
</evidence>
<name>A0A075AW41_ROZAC</name>